<evidence type="ECO:0000256" key="2">
    <source>
        <dbReference type="SAM" id="MobiDB-lite"/>
    </source>
</evidence>
<feature type="region of interest" description="Disordered" evidence="2">
    <location>
        <begin position="163"/>
        <end position="188"/>
    </location>
</feature>
<dbReference type="EMBL" id="JAGTJR010000002">
    <property type="protein sequence ID" value="KAH7063266.1"/>
    <property type="molecule type" value="Genomic_DNA"/>
</dbReference>
<keyword evidence="5" id="KW-1185">Reference proteome</keyword>
<name>A0ABQ8GS04_9PEZI</name>
<dbReference type="InterPro" id="IPR007219">
    <property type="entry name" value="XnlR_reg_dom"/>
</dbReference>
<organism evidence="4 5">
    <name type="scientific">Macrophomina phaseolina</name>
    <dbReference type="NCBI Taxonomy" id="35725"/>
    <lineage>
        <taxon>Eukaryota</taxon>
        <taxon>Fungi</taxon>
        <taxon>Dikarya</taxon>
        <taxon>Ascomycota</taxon>
        <taxon>Pezizomycotina</taxon>
        <taxon>Dothideomycetes</taxon>
        <taxon>Dothideomycetes incertae sedis</taxon>
        <taxon>Botryosphaeriales</taxon>
        <taxon>Botryosphaeriaceae</taxon>
        <taxon>Macrophomina</taxon>
    </lineage>
</organism>
<evidence type="ECO:0000313" key="5">
    <source>
        <dbReference type="Proteomes" id="UP000774617"/>
    </source>
</evidence>
<dbReference type="Pfam" id="PF04082">
    <property type="entry name" value="Fungal_trans"/>
    <property type="match status" value="1"/>
</dbReference>
<dbReference type="PANTHER" id="PTHR46910:SF25">
    <property type="entry name" value="ABC-TRANSPORTER-REGULATING TRANSCRIPTION FACTOR"/>
    <property type="match status" value="1"/>
</dbReference>
<dbReference type="PANTHER" id="PTHR46910">
    <property type="entry name" value="TRANSCRIPTION FACTOR PDR1"/>
    <property type="match status" value="1"/>
</dbReference>
<accession>A0ABQ8GS04</accession>
<proteinExistence type="predicted"/>
<sequence length="850" mass="93297">MTGGTHQPLPVQQEPSAFGALTTQTRAHQEAHGTSLRHMLGLGGVQKPVFFVLSLHSGAQVDERGNTAADKRSADWRLPPLLANLSPSVPPCCQYTAPAPSSPLMSPQRLAMPPQARLRQPVACVSCREKKVTASARARTARYPVAPPAQASRTLTANRDMTGNASSLSVRGREGGWPSTQTVGESGSLPVHSDCRAFVPPRECASYAGRRPRVGALPGFAQSRDCNVLTANVGAKINVDAQLQWTGQPGSHASPTRSPSLRHGPIPSNKKSDAAPFGVLSSNLSAATSTPRECPVPALAALDSETSESPFDHESGLVEENATHEYHGAGSMLSVFSKLGCQWVLKQTGASEFESLARSIASYTVSWLKLTDPIPEKRAPEPDRDTALKLSSACFEDNEMFFSIVHQPSFELRLKQFFDAPESSPADPGWYALRHTVYACGKRKLLKDASVADFKETHSSAFPYFANALARHTEMIYYKSSMTAVQALAAMAHYAQAIGAPTIEYALQSNAMRLAQSKALHRKVPHSAGLSQFEIQQRSLLFWSMYVHEKHIAHWSGRPSAMDDDCITCPLPEPTSSGDKEKIEYFNHLVRLTQILSSVLKFLSHLRMRGMDPNWLIRSVQHLNAELRTWTESVPPPCRPEPLRKDSSALNVPLNLILYIRCTYFGLVITLNSSFTHPWLLDWIGHHGNARFQKQIDESTELVIKVSRDAIQDTKHIDMDFTSPVWLVFYYPLVGLIHLFVHIVKSPQAPTVQLDLALLDIISGHFARLKYTTSSTIAFPFVKELCRFAEHTVDLKSTESSRIANDASTIAESAAQPKYSTQGTVPGSDARVAANNAPDVSEVMNHAPFY</sequence>
<gene>
    <name evidence="4" type="ORF">B0J12DRAFT_758489</name>
</gene>
<evidence type="ECO:0000256" key="1">
    <source>
        <dbReference type="ARBA" id="ARBA00023242"/>
    </source>
</evidence>
<feature type="compositionally biased region" description="Polar residues" evidence="2">
    <location>
        <begin position="246"/>
        <end position="259"/>
    </location>
</feature>
<evidence type="ECO:0000313" key="4">
    <source>
        <dbReference type="EMBL" id="KAH7063266.1"/>
    </source>
</evidence>
<keyword evidence="1" id="KW-0539">Nucleus</keyword>
<reference evidence="4 5" key="1">
    <citation type="journal article" date="2021" name="Nat. Commun.">
        <title>Genetic determinants of endophytism in the Arabidopsis root mycobiome.</title>
        <authorList>
            <person name="Mesny F."/>
            <person name="Miyauchi S."/>
            <person name="Thiergart T."/>
            <person name="Pickel B."/>
            <person name="Atanasova L."/>
            <person name="Karlsson M."/>
            <person name="Huettel B."/>
            <person name="Barry K.W."/>
            <person name="Haridas S."/>
            <person name="Chen C."/>
            <person name="Bauer D."/>
            <person name="Andreopoulos W."/>
            <person name="Pangilinan J."/>
            <person name="LaButti K."/>
            <person name="Riley R."/>
            <person name="Lipzen A."/>
            <person name="Clum A."/>
            <person name="Drula E."/>
            <person name="Henrissat B."/>
            <person name="Kohler A."/>
            <person name="Grigoriev I.V."/>
            <person name="Martin F.M."/>
            <person name="Hacquard S."/>
        </authorList>
    </citation>
    <scope>NUCLEOTIDE SEQUENCE [LARGE SCALE GENOMIC DNA]</scope>
    <source>
        <strain evidence="4 5">MPI-SDFR-AT-0080</strain>
    </source>
</reference>
<dbReference type="Proteomes" id="UP000774617">
    <property type="component" value="Unassembled WGS sequence"/>
</dbReference>
<evidence type="ECO:0000259" key="3">
    <source>
        <dbReference type="SMART" id="SM00906"/>
    </source>
</evidence>
<dbReference type="CDD" id="cd12148">
    <property type="entry name" value="fungal_TF_MHR"/>
    <property type="match status" value="1"/>
</dbReference>
<feature type="region of interest" description="Disordered" evidence="2">
    <location>
        <begin position="246"/>
        <end position="274"/>
    </location>
</feature>
<comment type="caution">
    <text evidence="4">The sequence shown here is derived from an EMBL/GenBank/DDBJ whole genome shotgun (WGS) entry which is preliminary data.</text>
</comment>
<dbReference type="SMART" id="SM00906">
    <property type="entry name" value="Fungal_trans"/>
    <property type="match status" value="1"/>
</dbReference>
<dbReference type="InterPro" id="IPR050987">
    <property type="entry name" value="AtrR-like"/>
</dbReference>
<protein>
    <submittedName>
        <fullName evidence="4">Fungal-specific transcription factor domain-containing protein</fullName>
    </submittedName>
</protein>
<feature type="domain" description="Xylanolytic transcriptional activator regulatory" evidence="3">
    <location>
        <begin position="504"/>
        <end position="578"/>
    </location>
</feature>